<keyword evidence="4" id="KW-1185">Reference proteome</keyword>
<protein>
    <submittedName>
        <fullName evidence="3">Uncharacterized protein</fullName>
    </submittedName>
</protein>
<name>A0A8J7L3C5_9CYAN</name>
<comment type="caution">
    <text evidence="3">The sequence shown here is derived from an EMBL/GenBank/DDBJ whole genome shotgun (WGS) entry which is preliminary data.</text>
</comment>
<dbReference type="EMBL" id="JAECZB010000038">
    <property type="protein sequence ID" value="MBH8553646.1"/>
    <property type="molecule type" value="Genomic_DNA"/>
</dbReference>
<reference evidence="3 4" key="1">
    <citation type="journal article" date="2021" name="Int. J. Syst. Evol. Microbiol.">
        <title>Amazonocrinis nigriterrae gen. nov., sp. nov., Atlanticothrix silvestris gen. nov., sp. nov. and Dendronalium phyllosphericum gen. nov., sp. nov., nostocacean cyanobacteria from Brazilian environments.</title>
        <authorList>
            <person name="Alvarenga D.O."/>
            <person name="Andreote A.P.D."/>
            <person name="Branco L.H.Z."/>
            <person name="Delbaje E."/>
            <person name="Cruz R.B."/>
            <person name="Varani A.M."/>
            <person name="Fiore M.F."/>
        </authorList>
    </citation>
    <scope>NUCLEOTIDE SEQUENCE [LARGE SCALE GENOMIC DNA]</scope>
    <source>
        <strain evidence="3 4">CENA357</strain>
    </source>
</reference>
<proteinExistence type="predicted"/>
<evidence type="ECO:0000256" key="1">
    <source>
        <dbReference type="SAM" id="MobiDB-lite"/>
    </source>
</evidence>
<organism evidence="3 4">
    <name type="scientific">Atlanticothrix silvestris CENA357</name>
    <dbReference type="NCBI Taxonomy" id="1725252"/>
    <lineage>
        <taxon>Bacteria</taxon>
        <taxon>Bacillati</taxon>
        <taxon>Cyanobacteriota</taxon>
        <taxon>Cyanophyceae</taxon>
        <taxon>Nostocales</taxon>
        <taxon>Nodulariaceae</taxon>
        <taxon>Atlanticothrix</taxon>
        <taxon>Atlanticothrix silvestris</taxon>
    </lineage>
</organism>
<evidence type="ECO:0000313" key="4">
    <source>
        <dbReference type="Proteomes" id="UP000599391"/>
    </source>
</evidence>
<evidence type="ECO:0000313" key="3">
    <source>
        <dbReference type="EMBL" id="MBH8553646.1"/>
    </source>
</evidence>
<gene>
    <name evidence="2" type="ORF">I8751_08705</name>
    <name evidence="3" type="ORF">I8751_14950</name>
</gene>
<dbReference type="EMBL" id="JAECZB010000014">
    <property type="protein sequence ID" value="MBH8552454.1"/>
    <property type="molecule type" value="Genomic_DNA"/>
</dbReference>
<accession>A0A8J7L3C5</accession>
<evidence type="ECO:0000313" key="2">
    <source>
        <dbReference type="EMBL" id="MBH8552454.1"/>
    </source>
</evidence>
<sequence length="50" mass="5454">MTLLRRSKRSYAAGFTLRRSPVAHGEPLRWTGSQGTPLGGYADLKEVPPA</sequence>
<feature type="region of interest" description="Disordered" evidence="1">
    <location>
        <begin position="23"/>
        <end position="50"/>
    </location>
</feature>
<dbReference type="Proteomes" id="UP000599391">
    <property type="component" value="Unassembled WGS sequence"/>
</dbReference>
<dbReference type="AlphaFoldDB" id="A0A8J7L3C5"/>